<dbReference type="CDD" id="cd06530">
    <property type="entry name" value="S26_SPase_I"/>
    <property type="match status" value="1"/>
</dbReference>
<gene>
    <name evidence="11" type="ORF">EDD57_13816</name>
</gene>
<proteinExistence type="inferred from homology"/>
<evidence type="ECO:0000256" key="8">
    <source>
        <dbReference type="RuleBase" id="RU003993"/>
    </source>
</evidence>
<keyword evidence="8" id="KW-0472">Membrane</keyword>
<dbReference type="PANTHER" id="PTHR43390:SF1">
    <property type="entry name" value="CHLOROPLAST PROCESSING PEPTIDASE"/>
    <property type="match status" value="1"/>
</dbReference>
<evidence type="ECO:0000256" key="3">
    <source>
        <dbReference type="ARBA" id="ARBA00009370"/>
    </source>
</evidence>
<comment type="caution">
    <text evidence="11">The sequence shown here is derived from an EMBL/GenBank/DDBJ whole genome shotgun (WGS) entry which is preliminary data.</text>
</comment>
<keyword evidence="12" id="KW-1185">Reference proteome</keyword>
<dbReference type="PROSITE" id="PS00760">
    <property type="entry name" value="SPASE_I_2"/>
    <property type="match status" value="1"/>
</dbReference>
<dbReference type="InterPro" id="IPR019757">
    <property type="entry name" value="Pept_S26A_signal_pept_1_Lys-AS"/>
</dbReference>
<dbReference type="EC" id="3.4.21.89" evidence="4 8"/>
<dbReference type="AlphaFoldDB" id="A0A4R2RL43"/>
<feature type="transmembrane region" description="Helical" evidence="8">
    <location>
        <begin position="12"/>
        <end position="30"/>
    </location>
</feature>
<evidence type="ECO:0000313" key="11">
    <source>
        <dbReference type="EMBL" id="TCP64632.1"/>
    </source>
</evidence>
<accession>A0A4R2RL43</accession>
<evidence type="ECO:0000256" key="5">
    <source>
        <dbReference type="ARBA" id="ARBA00022670"/>
    </source>
</evidence>
<evidence type="ECO:0000256" key="7">
    <source>
        <dbReference type="PIRSR" id="PIRSR600223-1"/>
    </source>
</evidence>
<dbReference type="NCBIfam" id="TIGR02227">
    <property type="entry name" value="sigpep_I_bact"/>
    <property type="match status" value="1"/>
</dbReference>
<comment type="catalytic activity">
    <reaction evidence="1 8">
        <text>Cleavage of hydrophobic, N-terminal signal or leader sequences from secreted and periplasmic proteins.</text>
        <dbReference type="EC" id="3.4.21.89"/>
    </reaction>
</comment>
<dbReference type="InterPro" id="IPR036286">
    <property type="entry name" value="LexA/Signal_pep-like_sf"/>
</dbReference>
<dbReference type="Pfam" id="PF10502">
    <property type="entry name" value="Peptidase_S26"/>
    <property type="match status" value="1"/>
</dbReference>
<evidence type="ECO:0000256" key="6">
    <source>
        <dbReference type="ARBA" id="ARBA00022801"/>
    </source>
</evidence>
<dbReference type="PROSITE" id="PS00761">
    <property type="entry name" value="SPASE_I_3"/>
    <property type="match status" value="1"/>
</dbReference>
<evidence type="ECO:0000256" key="4">
    <source>
        <dbReference type="ARBA" id="ARBA00013208"/>
    </source>
</evidence>
<keyword evidence="5 8" id="KW-0645">Protease</keyword>
<dbReference type="GO" id="GO:0004252">
    <property type="term" value="F:serine-type endopeptidase activity"/>
    <property type="evidence" value="ECO:0007669"/>
    <property type="project" value="InterPro"/>
</dbReference>
<dbReference type="EMBL" id="SLXV01000038">
    <property type="protein sequence ID" value="TCP64632.1"/>
    <property type="molecule type" value="Genomic_DNA"/>
</dbReference>
<dbReference type="InterPro" id="IPR000223">
    <property type="entry name" value="Pept_S26A_signal_pept_1"/>
</dbReference>
<dbReference type="RefSeq" id="WP_131849533.1">
    <property type="nucleotide sequence ID" value="NZ_SLXV01000038.1"/>
</dbReference>
<feature type="active site" evidence="7">
    <location>
        <position position="80"/>
    </location>
</feature>
<dbReference type="PROSITE" id="PS00501">
    <property type="entry name" value="SPASE_I_1"/>
    <property type="match status" value="1"/>
</dbReference>
<dbReference type="SUPFAM" id="SSF51306">
    <property type="entry name" value="LexA/Signal peptidase"/>
    <property type="match status" value="1"/>
</dbReference>
<dbReference type="InterPro" id="IPR019756">
    <property type="entry name" value="Pept_S26A_signal_pept_1_Ser-AS"/>
</dbReference>
<reference evidence="11 12" key="1">
    <citation type="submission" date="2019-03" db="EMBL/GenBank/DDBJ databases">
        <title>Genomic Encyclopedia of Type Strains, Phase IV (KMG-IV): sequencing the most valuable type-strain genomes for metagenomic binning, comparative biology and taxonomic classification.</title>
        <authorList>
            <person name="Goeker M."/>
        </authorList>
    </citation>
    <scope>NUCLEOTIDE SEQUENCE [LARGE SCALE GENOMIC DNA]</scope>
    <source>
        <strain evidence="11 12">DSM 46831</strain>
    </source>
</reference>
<organism evidence="11 12">
    <name type="scientific">Baia soyae</name>
    <dbReference type="NCBI Taxonomy" id="1544746"/>
    <lineage>
        <taxon>Bacteria</taxon>
        <taxon>Bacillati</taxon>
        <taxon>Bacillota</taxon>
        <taxon>Bacilli</taxon>
        <taxon>Bacillales</taxon>
        <taxon>Thermoactinomycetaceae</taxon>
        <taxon>Baia</taxon>
    </lineage>
</organism>
<keyword evidence="8" id="KW-0812">Transmembrane</keyword>
<keyword evidence="6 8" id="KW-0378">Hydrolase</keyword>
<dbReference type="Proteomes" id="UP000294746">
    <property type="component" value="Unassembled WGS sequence"/>
</dbReference>
<feature type="active site" evidence="7">
    <location>
        <position position="39"/>
    </location>
</feature>
<protein>
    <recommendedName>
        <fullName evidence="4 8">Signal peptidase I</fullName>
        <ecNumber evidence="4 8">3.4.21.89</ecNumber>
    </recommendedName>
</protein>
<feature type="domain" description="Peptidase S26" evidence="10">
    <location>
        <begin position="8"/>
        <end position="161"/>
    </location>
</feature>
<dbReference type="GO" id="GO:0005886">
    <property type="term" value="C:plasma membrane"/>
    <property type="evidence" value="ECO:0007669"/>
    <property type="project" value="UniProtKB-SubCell"/>
</dbReference>
<evidence type="ECO:0000256" key="2">
    <source>
        <dbReference type="ARBA" id="ARBA00004401"/>
    </source>
</evidence>
<dbReference type="InterPro" id="IPR019758">
    <property type="entry name" value="Pept_S26A_signal_pept_1_CS"/>
</dbReference>
<evidence type="ECO:0000313" key="12">
    <source>
        <dbReference type="Proteomes" id="UP000294746"/>
    </source>
</evidence>
<keyword evidence="8" id="KW-1133">Transmembrane helix</keyword>
<dbReference type="PANTHER" id="PTHR43390">
    <property type="entry name" value="SIGNAL PEPTIDASE I"/>
    <property type="match status" value="1"/>
</dbReference>
<sequence length="172" mass="19431">MAGENRTLREWIMAALVATAILLICRYIFFAPYQVKGESMYPTLKGNELLIVNKFIYKIKEPKYGEIVVFHSKEGKDFIKRVIGLPGDHIKITNGKLFRNDKEVGESYIANKIDPSTSFEEVVVPAGDIYVLGDNRPHSEDSRAIGPVDEKEVVGRAELVLMPFSQMQQLEP</sequence>
<dbReference type="Gene3D" id="2.10.109.10">
    <property type="entry name" value="Umud Fragment, subunit A"/>
    <property type="match status" value="1"/>
</dbReference>
<dbReference type="InterPro" id="IPR019533">
    <property type="entry name" value="Peptidase_S26"/>
</dbReference>
<comment type="similarity">
    <text evidence="3 9">Belongs to the peptidase S26 family.</text>
</comment>
<dbReference type="OrthoDB" id="9802919at2"/>
<evidence type="ECO:0000259" key="10">
    <source>
        <dbReference type="Pfam" id="PF10502"/>
    </source>
</evidence>
<evidence type="ECO:0000256" key="1">
    <source>
        <dbReference type="ARBA" id="ARBA00000677"/>
    </source>
</evidence>
<name>A0A4R2RL43_9BACL</name>
<dbReference type="GO" id="GO:0006465">
    <property type="term" value="P:signal peptide processing"/>
    <property type="evidence" value="ECO:0007669"/>
    <property type="project" value="InterPro"/>
</dbReference>
<evidence type="ECO:0000256" key="9">
    <source>
        <dbReference type="RuleBase" id="RU362042"/>
    </source>
</evidence>
<comment type="subcellular location">
    <subcellularLocation>
        <location evidence="2">Cell membrane</location>
        <topology evidence="2">Single-pass type II membrane protein</topology>
    </subcellularLocation>
    <subcellularLocation>
        <location evidence="9">Membrane</location>
        <topology evidence="9">Single-pass type II membrane protein</topology>
    </subcellularLocation>
</comment>
<dbReference type="PRINTS" id="PR00727">
    <property type="entry name" value="LEADERPTASE"/>
</dbReference>
<dbReference type="GO" id="GO:0009003">
    <property type="term" value="F:signal peptidase activity"/>
    <property type="evidence" value="ECO:0007669"/>
    <property type="project" value="UniProtKB-EC"/>
</dbReference>